<dbReference type="InterPro" id="IPR008942">
    <property type="entry name" value="ENTH_VHS"/>
</dbReference>
<dbReference type="AlphaFoldDB" id="A0A6A2WYT1"/>
<keyword evidence="3" id="KW-1185">Reference proteome</keyword>
<evidence type="ECO:0000259" key="1">
    <source>
        <dbReference type="Pfam" id="PF07651"/>
    </source>
</evidence>
<dbReference type="GO" id="GO:0005905">
    <property type="term" value="C:clathrin-coated pit"/>
    <property type="evidence" value="ECO:0007669"/>
    <property type="project" value="TreeGrafter"/>
</dbReference>
<dbReference type="GO" id="GO:0048268">
    <property type="term" value="P:clathrin coat assembly"/>
    <property type="evidence" value="ECO:0007669"/>
    <property type="project" value="InterPro"/>
</dbReference>
<dbReference type="InterPro" id="IPR045192">
    <property type="entry name" value="AP180-like"/>
</dbReference>
<accession>A0A6A2WYT1</accession>
<dbReference type="PANTHER" id="PTHR22951">
    <property type="entry name" value="CLATHRIN ASSEMBLY PROTEIN"/>
    <property type="match status" value="1"/>
</dbReference>
<dbReference type="Proteomes" id="UP000436088">
    <property type="component" value="Unassembled WGS sequence"/>
</dbReference>
<reference evidence="2" key="1">
    <citation type="submission" date="2019-09" db="EMBL/GenBank/DDBJ databases">
        <title>Draft genome information of white flower Hibiscus syriacus.</title>
        <authorList>
            <person name="Kim Y.-M."/>
        </authorList>
    </citation>
    <scope>NUCLEOTIDE SEQUENCE [LARGE SCALE GENOMIC DNA]</scope>
    <source>
        <strain evidence="2">YM2019G1</strain>
    </source>
</reference>
<dbReference type="InterPro" id="IPR011417">
    <property type="entry name" value="ANTH_dom"/>
</dbReference>
<dbReference type="GO" id="GO:0005546">
    <property type="term" value="F:phosphatidylinositol-4,5-bisphosphate binding"/>
    <property type="evidence" value="ECO:0007669"/>
    <property type="project" value="TreeGrafter"/>
</dbReference>
<dbReference type="GO" id="GO:0000149">
    <property type="term" value="F:SNARE binding"/>
    <property type="evidence" value="ECO:0007669"/>
    <property type="project" value="TreeGrafter"/>
</dbReference>
<dbReference type="GO" id="GO:0005545">
    <property type="term" value="F:1-phosphatidylinositol binding"/>
    <property type="evidence" value="ECO:0007669"/>
    <property type="project" value="InterPro"/>
</dbReference>
<dbReference type="PANTHER" id="PTHR22951:SF19">
    <property type="entry name" value="OS08G0467300 PROTEIN"/>
    <property type="match status" value="1"/>
</dbReference>
<dbReference type="GO" id="GO:0072583">
    <property type="term" value="P:clathrin-dependent endocytosis"/>
    <property type="evidence" value="ECO:0007669"/>
    <property type="project" value="InterPro"/>
</dbReference>
<gene>
    <name evidence="2" type="ORF">F3Y22_tig00112428pilonHSYRG00042</name>
</gene>
<sequence>MSMLKRAAGGIKDKKSIVAAYFSAKRSHMNHDFEAAIIKATNHDEHCSVKRNAERVFELMVVAIKGLLLMHDLVHCKNPAVKKIGHLPFDLSRFSDGHSRLSKTGGFDLFVRQYFAFLDQRGAIWLKEENKYAEDSPLMVRKWQFLLDLLLKIRPRADNMKVPVVFEAMECVVDEIFDVYSKIRSEIEKVLGEVHSLAIEFVTVIDIPEEDVEDLKRRIDGVSDKTYRNQMAIGVREKDDVIVKHRGTLETLKATVTYKYGMFSR</sequence>
<comment type="caution">
    <text evidence="2">The sequence shown here is derived from an EMBL/GenBank/DDBJ whole genome shotgun (WGS) entry which is preliminary data.</text>
</comment>
<organism evidence="2 3">
    <name type="scientific">Hibiscus syriacus</name>
    <name type="common">Rose of Sharon</name>
    <dbReference type="NCBI Taxonomy" id="106335"/>
    <lineage>
        <taxon>Eukaryota</taxon>
        <taxon>Viridiplantae</taxon>
        <taxon>Streptophyta</taxon>
        <taxon>Embryophyta</taxon>
        <taxon>Tracheophyta</taxon>
        <taxon>Spermatophyta</taxon>
        <taxon>Magnoliopsida</taxon>
        <taxon>eudicotyledons</taxon>
        <taxon>Gunneridae</taxon>
        <taxon>Pentapetalae</taxon>
        <taxon>rosids</taxon>
        <taxon>malvids</taxon>
        <taxon>Malvales</taxon>
        <taxon>Malvaceae</taxon>
        <taxon>Malvoideae</taxon>
        <taxon>Hibiscus</taxon>
    </lineage>
</organism>
<dbReference type="SUPFAM" id="SSF48464">
    <property type="entry name" value="ENTH/VHS domain"/>
    <property type="match status" value="1"/>
</dbReference>
<protein>
    <recommendedName>
        <fullName evidence="1">AP180 N-terminal homology (ANTH) domain-containing protein</fullName>
    </recommendedName>
</protein>
<dbReference type="SUPFAM" id="SSF89009">
    <property type="entry name" value="GAT-like domain"/>
    <property type="match status" value="1"/>
</dbReference>
<feature type="domain" description="AP180 N-terminal homology (ANTH)" evidence="1">
    <location>
        <begin position="61"/>
        <end position="124"/>
    </location>
</feature>
<proteinExistence type="predicted"/>
<dbReference type="Gene3D" id="1.20.58.150">
    <property type="entry name" value="ANTH domain"/>
    <property type="match status" value="1"/>
</dbReference>
<feature type="domain" description="AP180 N-terminal homology (ANTH)" evidence="1">
    <location>
        <begin position="140"/>
        <end position="197"/>
    </location>
</feature>
<dbReference type="EMBL" id="VEPZ02001578">
    <property type="protein sequence ID" value="KAE8667262.1"/>
    <property type="molecule type" value="Genomic_DNA"/>
</dbReference>
<dbReference type="GO" id="GO:0006900">
    <property type="term" value="P:vesicle budding from membrane"/>
    <property type="evidence" value="ECO:0007669"/>
    <property type="project" value="TreeGrafter"/>
</dbReference>
<name>A0A6A2WYT1_HIBSY</name>
<dbReference type="InterPro" id="IPR014712">
    <property type="entry name" value="ANTH_dom_sf"/>
</dbReference>
<evidence type="ECO:0000313" key="2">
    <source>
        <dbReference type="EMBL" id="KAE8667262.1"/>
    </source>
</evidence>
<dbReference type="Pfam" id="PF07651">
    <property type="entry name" value="ANTH"/>
    <property type="match status" value="2"/>
</dbReference>
<evidence type="ECO:0000313" key="3">
    <source>
        <dbReference type="Proteomes" id="UP000436088"/>
    </source>
</evidence>
<dbReference type="GO" id="GO:0032050">
    <property type="term" value="F:clathrin heavy chain binding"/>
    <property type="evidence" value="ECO:0007669"/>
    <property type="project" value="TreeGrafter"/>
</dbReference>
<dbReference type="GO" id="GO:0030136">
    <property type="term" value="C:clathrin-coated vesicle"/>
    <property type="evidence" value="ECO:0007669"/>
    <property type="project" value="InterPro"/>
</dbReference>